<feature type="domain" description="Polycystin cation channel PKD1/PKD2" evidence="9">
    <location>
        <begin position="197"/>
        <end position="412"/>
    </location>
</feature>
<evidence type="ECO:0000256" key="6">
    <source>
        <dbReference type="ARBA" id="ARBA00023180"/>
    </source>
</evidence>
<dbReference type="InParanoid" id="A7SB30"/>
<comment type="similarity">
    <text evidence="2">Belongs to the polycystin family.</text>
</comment>
<dbReference type="FunFam" id="1.10.287.70:FF:000086">
    <property type="entry name" value="Polycystic kidney disease 2"/>
    <property type="match status" value="1"/>
</dbReference>
<feature type="non-terminal residue" evidence="11">
    <location>
        <position position="1"/>
    </location>
</feature>
<dbReference type="STRING" id="45351.A7SB30"/>
<reference evidence="11 12" key="1">
    <citation type="journal article" date="2007" name="Science">
        <title>Sea anemone genome reveals ancestral eumetazoan gene repertoire and genomic organization.</title>
        <authorList>
            <person name="Putnam N.H."/>
            <person name="Srivastava M."/>
            <person name="Hellsten U."/>
            <person name="Dirks B."/>
            <person name="Chapman J."/>
            <person name="Salamov A."/>
            <person name="Terry A."/>
            <person name="Shapiro H."/>
            <person name="Lindquist E."/>
            <person name="Kapitonov V.V."/>
            <person name="Jurka J."/>
            <person name="Genikhovich G."/>
            <person name="Grigoriev I.V."/>
            <person name="Lucas S.M."/>
            <person name="Steele R.E."/>
            <person name="Finnerty J.R."/>
            <person name="Technau U."/>
            <person name="Martindale M.Q."/>
            <person name="Rokhsar D.S."/>
        </authorList>
    </citation>
    <scope>NUCLEOTIDE SEQUENCE [LARGE SCALE GENOMIC DNA]</scope>
    <source>
        <strain evidence="12">CH2 X CH6</strain>
    </source>
</reference>
<feature type="transmembrane region" description="Helical" evidence="8">
    <location>
        <begin position="198"/>
        <end position="223"/>
    </location>
</feature>
<dbReference type="GO" id="GO:0016020">
    <property type="term" value="C:membrane"/>
    <property type="evidence" value="ECO:0000318"/>
    <property type="project" value="GO_Central"/>
</dbReference>
<dbReference type="GO" id="GO:0005509">
    <property type="term" value="F:calcium ion binding"/>
    <property type="evidence" value="ECO:0007669"/>
    <property type="project" value="InterPro"/>
</dbReference>
<dbReference type="GO" id="GO:0050982">
    <property type="term" value="P:detection of mechanical stimulus"/>
    <property type="evidence" value="ECO:0000318"/>
    <property type="project" value="GO_Central"/>
</dbReference>
<evidence type="ECO:0000259" key="10">
    <source>
        <dbReference type="Pfam" id="PF20519"/>
    </source>
</evidence>
<comment type="subcellular location">
    <subcellularLocation>
        <location evidence="1">Membrane</location>
        <topology evidence="1">Multi-pass membrane protein</topology>
    </subcellularLocation>
</comment>
<feature type="transmembrane region" description="Helical" evidence="8">
    <location>
        <begin position="288"/>
        <end position="313"/>
    </location>
</feature>
<dbReference type="GO" id="GO:0005262">
    <property type="term" value="F:calcium channel activity"/>
    <property type="evidence" value="ECO:0000318"/>
    <property type="project" value="GO_Central"/>
</dbReference>
<evidence type="ECO:0000256" key="3">
    <source>
        <dbReference type="ARBA" id="ARBA00022692"/>
    </source>
</evidence>
<evidence type="ECO:0000256" key="8">
    <source>
        <dbReference type="SAM" id="Phobius"/>
    </source>
</evidence>
<dbReference type="OMA" id="RHRMESN"/>
<accession>A7SB30</accession>
<dbReference type="AlphaFoldDB" id="A7SB30"/>
<dbReference type="HOGENOM" id="CLU_012097_2_0_1"/>
<proteinExistence type="inferred from homology"/>
<evidence type="ECO:0000256" key="7">
    <source>
        <dbReference type="PIRSR" id="PIRSR603915-2"/>
    </source>
</evidence>
<dbReference type="Pfam" id="PF20519">
    <property type="entry name" value="Polycystin_dom"/>
    <property type="match status" value="1"/>
</dbReference>
<gene>
    <name evidence="11" type="ORF">NEMVEDRAFT_v1g12304</name>
</gene>
<dbReference type="InterPro" id="IPR046791">
    <property type="entry name" value="Polycystin_dom"/>
</dbReference>
<keyword evidence="3 8" id="KW-0812">Transmembrane</keyword>
<dbReference type="PANTHER" id="PTHR10877">
    <property type="entry name" value="POLYCYSTIN FAMILY MEMBER"/>
    <property type="match status" value="1"/>
</dbReference>
<dbReference type="InterPro" id="IPR013122">
    <property type="entry name" value="PKD1_2_channel"/>
</dbReference>
<feature type="transmembrane region" description="Helical" evidence="8">
    <location>
        <begin position="325"/>
        <end position="347"/>
    </location>
</feature>
<name>A7SB30_NEMVE</name>
<feature type="transmembrane region" description="Helical" evidence="8">
    <location>
        <begin position="235"/>
        <end position="254"/>
    </location>
</feature>
<evidence type="ECO:0000313" key="12">
    <source>
        <dbReference type="Proteomes" id="UP000001593"/>
    </source>
</evidence>
<evidence type="ECO:0000256" key="1">
    <source>
        <dbReference type="ARBA" id="ARBA00004141"/>
    </source>
</evidence>
<evidence type="ECO:0000256" key="2">
    <source>
        <dbReference type="ARBA" id="ARBA00007200"/>
    </source>
</evidence>
<evidence type="ECO:0000313" key="11">
    <source>
        <dbReference type="EMBL" id="EDO39106.1"/>
    </source>
</evidence>
<keyword evidence="5 8" id="KW-0472">Membrane</keyword>
<dbReference type="PhylomeDB" id="A7SB30"/>
<dbReference type="InterPro" id="IPR003915">
    <property type="entry name" value="PKD_2"/>
</dbReference>
<keyword evidence="12" id="KW-1185">Reference proteome</keyword>
<dbReference type="PRINTS" id="PR01433">
    <property type="entry name" value="POLYCYSTIN2"/>
</dbReference>
<dbReference type="PANTHER" id="PTHR10877:SF150">
    <property type="entry name" value="REJ DOMAIN-CONTAINING PROTEIN"/>
    <property type="match status" value="1"/>
</dbReference>
<organism evidence="11 12">
    <name type="scientific">Nematostella vectensis</name>
    <name type="common">Starlet sea anemone</name>
    <dbReference type="NCBI Taxonomy" id="45351"/>
    <lineage>
        <taxon>Eukaryota</taxon>
        <taxon>Metazoa</taxon>
        <taxon>Cnidaria</taxon>
        <taxon>Anthozoa</taxon>
        <taxon>Hexacorallia</taxon>
        <taxon>Actiniaria</taxon>
        <taxon>Edwardsiidae</taxon>
        <taxon>Nematostella</taxon>
    </lineage>
</organism>
<feature type="domain" description="Polycystin" evidence="10">
    <location>
        <begin position="2"/>
        <end position="193"/>
    </location>
</feature>
<dbReference type="InterPro" id="IPR051223">
    <property type="entry name" value="Polycystin"/>
</dbReference>
<dbReference type="Pfam" id="PF08016">
    <property type="entry name" value="PKD_channel"/>
    <property type="match status" value="1"/>
</dbReference>
<evidence type="ECO:0000256" key="5">
    <source>
        <dbReference type="ARBA" id="ARBA00023136"/>
    </source>
</evidence>
<evidence type="ECO:0000256" key="4">
    <source>
        <dbReference type="ARBA" id="ARBA00022989"/>
    </source>
</evidence>
<feature type="transmembrane region" description="Helical" evidence="8">
    <location>
        <begin position="388"/>
        <end position="409"/>
    </location>
</feature>
<feature type="non-terminal residue" evidence="11">
    <location>
        <position position="426"/>
    </location>
</feature>
<keyword evidence="4 8" id="KW-1133">Transmembrane helix</keyword>
<protein>
    <submittedName>
        <fullName evidence="11">Uncharacterized protein</fullName>
    </submittedName>
</protein>
<dbReference type="eggNOG" id="KOG3599">
    <property type="taxonomic scope" value="Eukaryota"/>
</dbReference>
<feature type="disulfide bond" evidence="7">
    <location>
        <begin position="63"/>
        <end position="76"/>
    </location>
</feature>
<sequence>HFFQISKKTDLITWLNGSLLAGLYPAPWYNGLSESNTAYIGDKCSILLGLSRLKQSRVQTGHCTIPKEVRLRFSTCYASYSHSREDTTLANLPGWKPFTPSPLTLATLPYWGQKAVYGGGGFVANLGYSESVARRVINDLARDGWFDRQTRAVLAIFSVFNANTDYVSFVNFLAEALTTGTIRPSHRITTIPLYPTSLLYLVFQLLFLLYVMLYLVLICVEVYKKKLPYFKDIWNWLEMLIILFSVATTAVQFVKGIYLTDIVTKIRSNPYGDFSFDYIVMGTELEESLMACLVFFSSLKLMKLVLLHVRVVVISSTMRVSFIRLLPFSFIFIVILLAYAQLGILVFGTMETSYATVYNALVTELMLFIGGDTRINELREVNRVMAPFYVISFMVFMGFILMNVFVAILNEAQFQQKTSLDELSND</sequence>
<evidence type="ECO:0000259" key="9">
    <source>
        <dbReference type="Pfam" id="PF08016"/>
    </source>
</evidence>
<dbReference type="Gene3D" id="1.10.287.70">
    <property type="match status" value="1"/>
</dbReference>
<keyword evidence="6" id="KW-0325">Glycoprotein</keyword>
<dbReference type="EMBL" id="DS469613">
    <property type="protein sequence ID" value="EDO39106.1"/>
    <property type="molecule type" value="Genomic_DNA"/>
</dbReference>
<dbReference type="Proteomes" id="UP000001593">
    <property type="component" value="Unassembled WGS sequence"/>
</dbReference>